<dbReference type="SUPFAM" id="SSF56300">
    <property type="entry name" value="Metallo-dependent phosphatases"/>
    <property type="match status" value="1"/>
</dbReference>
<dbReference type="InterPro" id="IPR051918">
    <property type="entry name" value="STPP_CPPED1"/>
</dbReference>
<proteinExistence type="predicted"/>
<reference evidence="2 3" key="1">
    <citation type="submission" date="2024-12" db="EMBL/GenBank/DDBJ databases">
        <authorList>
            <person name="Hu S."/>
        </authorList>
    </citation>
    <scope>NUCLEOTIDE SEQUENCE [LARGE SCALE GENOMIC DNA]</scope>
    <source>
        <strain evidence="2 3">THG-T11</strain>
    </source>
</reference>
<sequence length="376" mass="42752">MNYSSIISKKTNAKSLFVLYSFLCLALLGANFKHLNFFNKSEVLAAVQTQEDKYFQIAVLADTQYYTGERYGGNMNMFYDQIDWIVDNAQKEKIAYVVHVGDITDQGDKLPEQWERAKDAMYRLEKPQPNLPYGIPYGVAVGNHDVRPNGDPNGTKIGYTKYFGKKHFEGRPYYGGSFDNAESSDSHYDLFEANGEKFIALYLIFNDPGKKELYDAALEERVHNWGADVLAKYADRKAIVVSHNILRPDTSSKSNFQAGAGAAPKPGNFTKQGKRIIEKFKHSPNVFMMLCGHVSGEAMREVKFEGRTIKVILTDYQGRRNPEFTDKDRNGGNGILRLMKFDQDKQLLSVRTFIPKKNEILEESDEDSNFSVPLYN</sequence>
<evidence type="ECO:0000259" key="1">
    <source>
        <dbReference type="Pfam" id="PF00149"/>
    </source>
</evidence>
<evidence type="ECO:0000313" key="2">
    <source>
        <dbReference type="EMBL" id="MFN0257815.1"/>
    </source>
</evidence>
<name>A0ABW9JC43_9SPHI</name>
<dbReference type="PANTHER" id="PTHR43143">
    <property type="entry name" value="METALLOPHOSPHOESTERASE, CALCINEURIN SUPERFAMILY"/>
    <property type="match status" value="1"/>
</dbReference>
<comment type="caution">
    <text evidence="2">The sequence shown here is derived from an EMBL/GenBank/DDBJ whole genome shotgun (WGS) entry which is preliminary data.</text>
</comment>
<protein>
    <submittedName>
        <fullName evidence="2">Metallophosphoesterase</fullName>
    </submittedName>
</protein>
<organism evidence="2 3">
    <name type="scientific">Pedobacter ureilyticus</name>
    <dbReference type="NCBI Taxonomy" id="1393051"/>
    <lineage>
        <taxon>Bacteria</taxon>
        <taxon>Pseudomonadati</taxon>
        <taxon>Bacteroidota</taxon>
        <taxon>Sphingobacteriia</taxon>
        <taxon>Sphingobacteriales</taxon>
        <taxon>Sphingobacteriaceae</taxon>
        <taxon>Pedobacter</taxon>
    </lineage>
</organism>
<dbReference type="RefSeq" id="WP_138724892.1">
    <property type="nucleotide sequence ID" value="NZ_SSHJ02000011.1"/>
</dbReference>
<dbReference type="PANTHER" id="PTHR43143:SF5">
    <property type="entry name" value="SECRETED PROTEIN"/>
    <property type="match status" value="1"/>
</dbReference>
<dbReference type="Gene3D" id="3.60.21.10">
    <property type="match status" value="1"/>
</dbReference>
<dbReference type="Proteomes" id="UP001517247">
    <property type="component" value="Unassembled WGS sequence"/>
</dbReference>
<dbReference type="InterPro" id="IPR004843">
    <property type="entry name" value="Calcineurin-like_PHP"/>
</dbReference>
<evidence type="ECO:0000313" key="3">
    <source>
        <dbReference type="Proteomes" id="UP001517247"/>
    </source>
</evidence>
<dbReference type="InterPro" id="IPR029052">
    <property type="entry name" value="Metallo-depent_PP-like"/>
</dbReference>
<accession>A0ABW9JC43</accession>
<gene>
    <name evidence="2" type="ORF">E6A44_019680</name>
</gene>
<feature type="domain" description="Calcineurin-like phosphoesterase" evidence="1">
    <location>
        <begin position="56"/>
        <end position="293"/>
    </location>
</feature>
<dbReference type="EMBL" id="SSHJ02000011">
    <property type="protein sequence ID" value="MFN0257815.1"/>
    <property type="molecule type" value="Genomic_DNA"/>
</dbReference>
<dbReference type="Pfam" id="PF00149">
    <property type="entry name" value="Metallophos"/>
    <property type="match status" value="1"/>
</dbReference>
<keyword evidence="3" id="KW-1185">Reference proteome</keyword>